<evidence type="ECO:0000256" key="1">
    <source>
        <dbReference type="ARBA" id="ARBA00008791"/>
    </source>
</evidence>
<evidence type="ECO:0000313" key="4">
    <source>
        <dbReference type="Proteomes" id="UP000655420"/>
    </source>
</evidence>
<dbReference type="CDD" id="cd00293">
    <property type="entry name" value="USP-like"/>
    <property type="match status" value="2"/>
</dbReference>
<dbReference type="SUPFAM" id="SSF52402">
    <property type="entry name" value="Adenine nucleotide alpha hydrolases-like"/>
    <property type="match status" value="2"/>
</dbReference>
<feature type="domain" description="UspA" evidence="2">
    <location>
        <begin position="205"/>
        <end position="283"/>
    </location>
</feature>
<keyword evidence="4" id="KW-1185">Reference proteome</keyword>
<evidence type="ECO:0000313" key="3">
    <source>
        <dbReference type="EMBL" id="MBK0399029.1"/>
    </source>
</evidence>
<name>A0A8J7M643_9RHOB</name>
<dbReference type="RefSeq" id="WP_200608899.1">
    <property type="nucleotide sequence ID" value="NZ_JAEHHL010000003.1"/>
</dbReference>
<reference evidence="3" key="1">
    <citation type="submission" date="2020-12" db="EMBL/GenBank/DDBJ databases">
        <title>Bacterial taxonomy.</title>
        <authorList>
            <person name="Pan X."/>
        </authorList>
    </citation>
    <scope>NUCLEOTIDE SEQUENCE</scope>
    <source>
        <strain evidence="3">M0105</strain>
    </source>
</reference>
<sequence length="283" mass="30087">MTDKLIALIDGSIYSRSVCENAAWIAGRTGAPVELLHVLGRRETASSDLSGSIALGARTALLEELSALDTERARLAQKRGRAIVEDAEAVIRAAGIENVTARLRSGDLLETVAEAEPTSRGIVIGKRGEGADFARLHLGSNLERIVRSATKPVFVAARAFRPITKVLIAYDGGVAAMKAVDHVARAPLFAGLDIRLLSVGTEQGELARNLAKAQATLRAGGHDARVEVSPGQPEKVLAEVVERDGIDLLVMGAFGHSRIRAMIIGSTTSEMIRSCKIPVVLFR</sequence>
<organism evidence="3 4">
    <name type="scientific">Thermohalobaculum xanthum</name>
    <dbReference type="NCBI Taxonomy" id="2753746"/>
    <lineage>
        <taxon>Bacteria</taxon>
        <taxon>Pseudomonadati</taxon>
        <taxon>Pseudomonadota</taxon>
        <taxon>Alphaproteobacteria</taxon>
        <taxon>Rhodobacterales</taxon>
        <taxon>Paracoccaceae</taxon>
        <taxon>Thermohalobaculum</taxon>
    </lineage>
</organism>
<proteinExistence type="inferred from homology"/>
<dbReference type="Pfam" id="PF00582">
    <property type="entry name" value="Usp"/>
    <property type="match status" value="2"/>
</dbReference>
<dbReference type="AlphaFoldDB" id="A0A8J7M643"/>
<comment type="similarity">
    <text evidence="1">Belongs to the universal stress protein A family.</text>
</comment>
<evidence type="ECO:0000259" key="2">
    <source>
        <dbReference type="Pfam" id="PF00582"/>
    </source>
</evidence>
<dbReference type="Proteomes" id="UP000655420">
    <property type="component" value="Unassembled WGS sequence"/>
</dbReference>
<dbReference type="InterPro" id="IPR006015">
    <property type="entry name" value="Universal_stress_UspA"/>
</dbReference>
<protein>
    <submittedName>
        <fullName evidence="3">Universal stress protein</fullName>
    </submittedName>
</protein>
<dbReference type="EMBL" id="JAEHHL010000003">
    <property type="protein sequence ID" value="MBK0399029.1"/>
    <property type="molecule type" value="Genomic_DNA"/>
</dbReference>
<gene>
    <name evidence="3" type="ORF">H0I76_07495</name>
</gene>
<dbReference type="PANTHER" id="PTHR46268:SF6">
    <property type="entry name" value="UNIVERSAL STRESS PROTEIN UP12"/>
    <property type="match status" value="1"/>
</dbReference>
<comment type="caution">
    <text evidence="3">The sequence shown here is derived from an EMBL/GenBank/DDBJ whole genome shotgun (WGS) entry which is preliminary data.</text>
</comment>
<dbReference type="Gene3D" id="3.40.50.12370">
    <property type="match status" value="1"/>
</dbReference>
<dbReference type="PRINTS" id="PR01438">
    <property type="entry name" value="UNVRSLSTRESS"/>
</dbReference>
<dbReference type="InterPro" id="IPR006016">
    <property type="entry name" value="UspA"/>
</dbReference>
<accession>A0A8J7M643</accession>
<dbReference type="PANTHER" id="PTHR46268">
    <property type="entry name" value="STRESS RESPONSE PROTEIN NHAX"/>
    <property type="match status" value="1"/>
</dbReference>
<feature type="domain" description="UspA" evidence="2">
    <location>
        <begin position="1"/>
        <end position="155"/>
    </location>
</feature>